<dbReference type="Proteomes" id="UP000680206">
    <property type="component" value="Unassembled WGS sequence"/>
</dbReference>
<dbReference type="Pfam" id="PF07730">
    <property type="entry name" value="HisKA_3"/>
    <property type="match status" value="1"/>
</dbReference>
<keyword evidence="5" id="KW-1133">Transmembrane helix</keyword>
<protein>
    <recommendedName>
        <fullName evidence="6">Signal transduction histidine kinase subgroup 3 dimerisation and phosphoacceptor domain-containing protein</fullName>
    </recommendedName>
</protein>
<gene>
    <name evidence="7" type="ORF">J4709_16065</name>
</gene>
<feature type="transmembrane region" description="Helical" evidence="5">
    <location>
        <begin position="61"/>
        <end position="79"/>
    </location>
</feature>
<evidence type="ECO:0000256" key="5">
    <source>
        <dbReference type="SAM" id="Phobius"/>
    </source>
</evidence>
<keyword evidence="5" id="KW-0472">Membrane</keyword>
<feature type="transmembrane region" description="Helical" evidence="5">
    <location>
        <begin position="459"/>
        <end position="476"/>
    </location>
</feature>
<keyword evidence="8" id="KW-1185">Reference proteome</keyword>
<evidence type="ECO:0000259" key="6">
    <source>
        <dbReference type="Pfam" id="PF07730"/>
    </source>
</evidence>
<dbReference type="InterPro" id="IPR011712">
    <property type="entry name" value="Sig_transdc_His_kin_sub3_dim/P"/>
</dbReference>
<dbReference type="InterPro" id="IPR036890">
    <property type="entry name" value="HATPase_C_sf"/>
</dbReference>
<dbReference type="SUPFAM" id="SSF55874">
    <property type="entry name" value="ATPase domain of HSP90 chaperone/DNA topoisomerase II/histidine kinase"/>
    <property type="match status" value="1"/>
</dbReference>
<evidence type="ECO:0000313" key="8">
    <source>
        <dbReference type="Proteomes" id="UP000680206"/>
    </source>
</evidence>
<feature type="transmembrane region" description="Helical" evidence="5">
    <location>
        <begin position="414"/>
        <end position="433"/>
    </location>
</feature>
<evidence type="ECO:0000256" key="2">
    <source>
        <dbReference type="ARBA" id="ARBA00022777"/>
    </source>
</evidence>
<keyword evidence="5" id="KW-0812">Transmembrane</keyword>
<dbReference type="RefSeq" id="WP_208241423.1">
    <property type="nucleotide sequence ID" value="NZ_JAGEPF010000009.1"/>
</dbReference>
<dbReference type="InterPro" id="IPR050482">
    <property type="entry name" value="Sensor_HK_TwoCompSys"/>
</dbReference>
<feature type="region of interest" description="Disordered" evidence="4">
    <location>
        <begin position="645"/>
        <end position="664"/>
    </location>
</feature>
<feature type="transmembrane region" description="Helical" evidence="5">
    <location>
        <begin position="35"/>
        <end position="55"/>
    </location>
</feature>
<keyword evidence="1" id="KW-0808">Transferase</keyword>
<proteinExistence type="predicted"/>
<feature type="transmembrane region" description="Helical" evidence="5">
    <location>
        <begin position="129"/>
        <end position="148"/>
    </location>
</feature>
<accession>A0ABS3RR27</accession>
<evidence type="ECO:0000256" key="4">
    <source>
        <dbReference type="SAM" id="MobiDB-lite"/>
    </source>
</evidence>
<feature type="compositionally biased region" description="Low complexity" evidence="4">
    <location>
        <begin position="705"/>
        <end position="716"/>
    </location>
</feature>
<keyword evidence="3" id="KW-0902">Two-component regulatory system</keyword>
<feature type="transmembrane region" description="Helical" evidence="5">
    <location>
        <begin position="483"/>
        <end position="501"/>
    </location>
</feature>
<evidence type="ECO:0000256" key="1">
    <source>
        <dbReference type="ARBA" id="ARBA00022679"/>
    </source>
</evidence>
<keyword evidence="2" id="KW-0418">Kinase</keyword>
<evidence type="ECO:0000313" key="7">
    <source>
        <dbReference type="EMBL" id="MBO2459096.1"/>
    </source>
</evidence>
<organism evidence="7 8">
    <name type="scientific">Actinomadura violacea</name>
    <dbReference type="NCBI Taxonomy" id="2819934"/>
    <lineage>
        <taxon>Bacteria</taxon>
        <taxon>Bacillati</taxon>
        <taxon>Actinomycetota</taxon>
        <taxon>Actinomycetes</taxon>
        <taxon>Streptosporangiales</taxon>
        <taxon>Thermomonosporaceae</taxon>
        <taxon>Actinomadura</taxon>
    </lineage>
</organism>
<feature type="region of interest" description="Disordered" evidence="4">
    <location>
        <begin position="697"/>
        <end position="716"/>
    </location>
</feature>
<comment type="caution">
    <text evidence="7">The sequence shown here is derived from an EMBL/GenBank/DDBJ whole genome shotgun (WGS) entry which is preliminary data.</text>
</comment>
<feature type="transmembrane region" description="Helical" evidence="5">
    <location>
        <begin position="6"/>
        <end position="28"/>
    </location>
</feature>
<name>A0ABS3RR27_9ACTN</name>
<reference evidence="7 8" key="1">
    <citation type="submission" date="2021-03" db="EMBL/GenBank/DDBJ databases">
        <title>Actinomadura violae sp. nov., isolated from lichen in Thailand.</title>
        <authorList>
            <person name="Kanchanasin P."/>
            <person name="Saeng-In P."/>
            <person name="Phongsopitanun W."/>
            <person name="Yuki M."/>
            <person name="Kudo T."/>
            <person name="Ohkuma M."/>
            <person name="Tanasupawat S."/>
        </authorList>
    </citation>
    <scope>NUCLEOTIDE SEQUENCE [LARGE SCALE GENOMIC DNA]</scope>
    <source>
        <strain evidence="7 8">LCR2-06</strain>
    </source>
</reference>
<dbReference type="EMBL" id="JAGEPF010000009">
    <property type="protein sequence ID" value="MBO2459096.1"/>
    <property type="molecule type" value="Genomic_DNA"/>
</dbReference>
<evidence type="ECO:0000256" key="3">
    <source>
        <dbReference type="ARBA" id="ARBA00023012"/>
    </source>
</evidence>
<dbReference type="PANTHER" id="PTHR24421">
    <property type="entry name" value="NITRATE/NITRITE SENSOR PROTEIN NARX-RELATED"/>
    <property type="match status" value="1"/>
</dbReference>
<feature type="transmembrane region" description="Helical" evidence="5">
    <location>
        <begin position="91"/>
        <end position="117"/>
    </location>
</feature>
<sequence>MADSRLPLLAGIVLFWTYRVLLLWLVPLPGERTSAALLAATCTAAALGVVQARALTRRATLANLAVQAALTYAPLFVLADGWRPAAPLLMASVLLLAAPGWARWAAALAIVAGEFAIRTLWLPGGGPGYAVWAAVVTFTGGLEFLALARLGHLVRALEATRTELAARRAAAERRRITRGLRAELGRLAAAAAAADPREIVAAARAALVRARSVADDYRDRSLAAEIDAARTVLEASGVPVRVAVDAAAPRTPQADAALAGVLRRTVMAALRHGRPAGCVIECRTGPGGPELLRVAFRGPVPSFAEPLAASATEIAALGGRLGTGPAVETEIPPARAWTGGPVRTAPWFAFAVLLVVELDHLATVATNAVQARESGVAVDRTALAATAVMLLLVAALQLYHVLPRGEARPRRWALPVQLLLLLLVFAVAGPHIAPGYAGPPVTYGGLVAGVVLLNVRPPWSWAAAAGLVVAPLPLLYGTHPPMMVVLDLAGSTAFMITVYALQRLPVAAARLDLARRDLARTAVLRERLRVARDVHDLLGSQLSAIIIRGETAADGAHLAGLAREALATVGSLGAGPAPLRLAAEVENARDLLRTAGVRVAITVAEPPEPAAALFAVVLREAVTNVVRHARARHCEIAVTPGALRVRNDGAPRPGPGGAGGSGLANLRSRAAEAGGTLTAEHAGGRFTVRVELSDPAGLGGDADGVDPVAGAELGHR</sequence>
<feature type="domain" description="Signal transduction histidine kinase subgroup 3 dimerisation and phosphoacceptor" evidence="6">
    <location>
        <begin position="526"/>
        <end position="571"/>
    </location>
</feature>
<feature type="transmembrane region" description="Helical" evidence="5">
    <location>
        <begin position="382"/>
        <end position="402"/>
    </location>
</feature>
<dbReference type="Gene3D" id="3.30.565.10">
    <property type="entry name" value="Histidine kinase-like ATPase, C-terminal domain"/>
    <property type="match status" value="1"/>
</dbReference>